<organism evidence="7">
    <name type="scientific">Darwinula stevensoni</name>
    <dbReference type="NCBI Taxonomy" id="69355"/>
    <lineage>
        <taxon>Eukaryota</taxon>
        <taxon>Metazoa</taxon>
        <taxon>Ecdysozoa</taxon>
        <taxon>Arthropoda</taxon>
        <taxon>Crustacea</taxon>
        <taxon>Oligostraca</taxon>
        <taxon>Ostracoda</taxon>
        <taxon>Podocopa</taxon>
        <taxon>Podocopida</taxon>
        <taxon>Darwinulocopina</taxon>
        <taxon>Darwinuloidea</taxon>
        <taxon>Darwinulidae</taxon>
        <taxon>Darwinula</taxon>
    </lineage>
</organism>
<evidence type="ECO:0000256" key="1">
    <source>
        <dbReference type="ARBA" id="ARBA00010699"/>
    </source>
</evidence>
<dbReference type="Gene3D" id="3.40.50.12230">
    <property type="match status" value="1"/>
</dbReference>
<dbReference type="SUPFAM" id="SSF50486">
    <property type="entry name" value="FMT C-terminal domain-like"/>
    <property type="match status" value="1"/>
</dbReference>
<dbReference type="Proteomes" id="UP000677054">
    <property type="component" value="Unassembled WGS sequence"/>
</dbReference>
<feature type="domain" description="Formyl transferase C-terminal" evidence="6">
    <location>
        <begin position="248"/>
        <end position="352"/>
    </location>
</feature>
<gene>
    <name evidence="7" type="ORF">DSTB1V02_LOCUS9752</name>
</gene>
<keyword evidence="8" id="KW-1185">Reference proteome</keyword>
<evidence type="ECO:0000259" key="5">
    <source>
        <dbReference type="Pfam" id="PF00551"/>
    </source>
</evidence>
<dbReference type="InterPro" id="IPR002376">
    <property type="entry name" value="Formyl_transf_N"/>
</dbReference>
<name>A0A7R9FP21_9CRUS</name>
<comment type="similarity">
    <text evidence="1">Belongs to the Fmt family.</text>
</comment>
<dbReference type="Pfam" id="PF02911">
    <property type="entry name" value="Formyl_trans_C"/>
    <property type="match status" value="1"/>
</dbReference>
<dbReference type="EC" id="2.1.2.9" evidence="2"/>
<evidence type="ECO:0000259" key="6">
    <source>
        <dbReference type="Pfam" id="PF02911"/>
    </source>
</evidence>
<dbReference type="CDD" id="cd08704">
    <property type="entry name" value="Met_tRNA_FMT_C"/>
    <property type="match status" value="1"/>
</dbReference>
<dbReference type="OrthoDB" id="10268103at2759"/>
<dbReference type="InterPro" id="IPR041711">
    <property type="entry name" value="Met-tRNA-FMT_N"/>
</dbReference>
<dbReference type="InterPro" id="IPR036477">
    <property type="entry name" value="Formyl_transf_N_sf"/>
</dbReference>
<evidence type="ECO:0000256" key="4">
    <source>
        <dbReference type="ARBA" id="ARBA00022917"/>
    </source>
</evidence>
<sequence length="369" mass="41246">MMRTICHGVRRRKRPNERTAVWLLSSSYSTRKDRDLPPWRVLFFGTDYFSLVSLQKLHANRDVVSHLEVVTKENKKKHLPVRDFAASEGLTVHPWPPDVAKGRFDVGVVVSFGHLIPESLIDVFPWGILNVHGSLLPKYRGAAPIPHTILNGDPITGVTIMAIRPHEFDVGDILLQEKCRVPEDATTLGLGSVLASLGADLLLRSLADLPFYMLHRVPQPTSGASKVIDEKRVQSTFVSGFAAPKPTASDAVLDWSAPVASIYRRFLAFHELFPLSTTWDDRPVKVLEMIPWRCPSGGEPPGGDPSAPPGTIRYLRKEKVLTVKCGDGWIRANRLAVQGHKPVGGPDFYNGYLSRRPRHLWTFRSQYKS</sequence>
<keyword evidence="4" id="KW-0648">Protein biosynthesis</keyword>
<dbReference type="CDD" id="cd08646">
    <property type="entry name" value="FMT_core_Met-tRNA-FMT_N"/>
    <property type="match status" value="1"/>
</dbReference>
<evidence type="ECO:0000256" key="2">
    <source>
        <dbReference type="ARBA" id="ARBA00012261"/>
    </source>
</evidence>
<dbReference type="AlphaFoldDB" id="A0A7R9FP21"/>
<dbReference type="InterPro" id="IPR044135">
    <property type="entry name" value="Met-tRNA-FMT_C"/>
</dbReference>
<proteinExistence type="inferred from homology"/>
<dbReference type="GO" id="GO:0004479">
    <property type="term" value="F:methionyl-tRNA formyltransferase activity"/>
    <property type="evidence" value="ECO:0007669"/>
    <property type="project" value="UniProtKB-EC"/>
</dbReference>
<evidence type="ECO:0000313" key="7">
    <source>
        <dbReference type="EMBL" id="CAD7249967.1"/>
    </source>
</evidence>
<dbReference type="SUPFAM" id="SSF53328">
    <property type="entry name" value="Formyltransferase"/>
    <property type="match status" value="1"/>
</dbReference>
<dbReference type="GO" id="GO:0005739">
    <property type="term" value="C:mitochondrion"/>
    <property type="evidence" value="ECO:0007669"/>
    <property type="project" value="TreeGrafter"/>
</dbReference>
<dbReference type="Pfam" id="PF00551">
    <property type="entry name" value="Formyl_trans_N"/>
    <property type="match status" value="1"/>
</dbReference>
<dbReference type="EMBL" id="LR902102">
    <property type="protein sequence ID" value="CAD7249967.1"/>
    <property type="molecule type" value="Genomic_DNA"/>
</dbReference>
<dbReference type="EMBL" id="CAJPEV010002585">
    <property type="protein sequence ID" value="CAG0897389.1"/>
    <property type="molecule type" value="Genomic_DNA"/>
</dbReference>
<dbReference type="PANTHER" id="PTHR11138:SF5">
    <property type="entry name" value="METHIONYL-TRNA FORMYLTRANSFERASE, MITOCHONDRIAL"/>
    <property type="match status" value="1"/>
</dbReference>
<evidence type="ECO:0000256" key="3">
    <source>
        <dbReference type="ARBA" id="ARBA00022679"/>
    </source>
</evidence>
<feature type="domain" description="Formyl transferase N-terminal" evidence="5">
    <location>
        <begin position="100"/>
        <end position="202"/>
    </location>
</feature>
<dbReference type="InterPro" id="IPR011034">
    <property type="entry name" value="Formyl_transferase-like_C_sf"/>
</dbReference>
<dbReference type="PANTHER" id="PTHR11138">
    <property type="entry name" value="METHIONYL-TRNA FORMYLTRANSFERASE"/>
    <property type="match status" value="1"/>
</dbReference>
<reference evidence="7" key="1">
    <citation type="submission" date="2020-11" db="EMBL/GenBank/DDBJ databases">
        <authorList>
            <person name="Tran Van P."/>
        </authorList>
    </citation>
    <scope>NUCLEOTIDE SEQUENCE</scope>
</reference>
<evidence type="ECO:0000313" key="8">
    <source>
        <dbReference type="Proteomes" id="UP000677054"/>
    </source>
</evidence>
<keyword evidence="3" id="KW-0808">Transferase</keyword>
<dbReference type="InterPro" id="IPR005793">
    <property type="entry name" value="Formyl_trans_C"/>
</dbReference>
<accession>A0A7R9FP21</accession>
<protein>
    <recommendedName>
        <fullName evidence="2">methionyl-tRNA formyltransferase</fullName>
        <ecNumber evidence="2">2.1.2.9</ecNumber>
    </recommendedName>
</protein>